<dbReference type="Proteomes" id="UP000238312">
    <property type="component" value="Unassembled WGS sequence"/>
</dbReference>
<dbReference type="Pfam" id="PF13376">
    <property type="entry name" value="OmdA"/>
    <property type="match status" value="1"/>
</dbReference>
<dbReference type="EMBL" id="PVNG01000027">
    <property type="protein sequence ID" value="PRX53532.1"/>
    <property type="molecule type" value="Genomic_DNA"/>
</dbReference>
<evidence type="ECO:0000313" key="1">
    <source>
        <dbReference type="EMBL" id="PRX53532.1"/>
    </source>
</evidence>
<name>A0A2T0M7T8_9ACTN</name>
<proteinExistence type="predicted"/>
<accession>A0A2T0M7T8</accession>
<dbReference type="Gene3D" id="2.40.30.100">
    <property type="entry name" value="AF2212/PG0164-like"/>
    <property type="match status" value="1"/>
</dbReference>
<organism evidence="1 2">
    <name type="scientific">Nonomuraea fuscirosea</name>
    <dbReference type="NCBI Taxonomy" id="1291556"/>
    <lineage>
        <taxon>Bacteria</taxon>
        <taxon>Bacillati</taxon>
        <taxon>Actinomycetota</taxon>
        <taxon>Actinomycetes</taxon>
        <taxon>Streptosporangiales</taxon>
        <taxon>Streptosporangiaceae</taxon>
        <taxon>Nonomuraea</taxon>
    </lineage>
</organism>
<dbReference type="AlphaFoldDB" id="A0A2T0M7T8"/>
<dbReference type="RefSeq" id="WP_106250725.1">
    <property type="nucleotide sequence ID" value="NZ_JBFAIB010000018.1"/>
</dbReference>
<gene>
    <name evidence="1" type="ORF">B0I32_127121</name>
</gene>
<dbReference type="SUPFAM" id="SSF141694">
    <property type="entry name" value="AF2212/PG0164-like"/>
    <property type="match status" value="1"/>
</dbReference>
<dbReference type="Pfam" id="PF08922">
    <property type="entry name" value="DUF1905"/>
    <property type="match status" value="1"/>
</dbReference>
<keyword evidence="2" id="KW-1185">Reference proteome</keyword>
<dbReference type="InterPro" id="IPR015018">
    <property type="entry name" value="DUF1905"/>
</dbReference>
<dbReference type="OrthoDB" id="2604865at2"/>
<reference evidence="1 2" key="1">
    <citation type="submission" date="2018-03" db="EMBL/GenBank/DDBJ databases">
        <title>Genomic Encyclopedia of Type Strains, Phase III (KMG-III): the genomes of soil and plant-associated and newly described type strains.</title>
        <authorList>
            <person name="Whitman W."/>
        </authorList>
    </citation>
    <scope>NUCLEOTIDE SEQUENCE [LARGE SCALE GENOMIC DNA]</scope>
    <source>
        <strain evidence="1 2">CGMCC 4.7104</strain>
    </source>
</reference>
<dbReference type="InterPro" id="IPR037079">
    <property type="entry name" value="AF2212/PG0164-like_sf"/>
</dbReference>
<protein>
    <submittedName>
        <fullName evidence="1">Uncharacterized protein DUF1905</fullName>
    </submittedName>
</protein>
<evidence type="ECO:0000313" key="2">
    <source>
        <dbReference type="Proteomes" id="UP000238312"/>
    </source>
</evidence>
<comment type="caution">
    <text evidence="1">The sequence shown here is derived from an EMBL/GenBank/DDBJ whole genome shotgun (WGS) entry which is preliminary data.</text>
</comment>
<sequence>MRFRTTIELNGKTATGFEVPAAVVEEFGAGKRPPVTVTVNGHTYRSTVASMGGRFLLPLSAENREAAGVAAGDEVEVELAADTAPREVEVPADLADALDAAPEAKAFFESLSYSGKRRYVLAVEAAKKPETRQRRIADTVTKLAAGLR</sequence>